<dbReference type="PANTHER" id="PTHR38445">
    <property type="entry name" value="HTH-TYPE TRANSCRIPTIONAL REPRESSOR YTRA"/>
    <property type="match status" value="1"/>
</dbReference>
<dbReference type="PROSITE" id="PS50949">
    <property type="entry name" value="HTH_GNTR"/>
    <property type="match status" value="1"/>
</dbReference>
<dbReference type="InterPro" id="IPR036390">
    <property type="entry name" value="WH_DNA-bd_sf"/>
</dbReference>
<feature type="domain" description="HTH gntR-type" evidence="4">
    <location>
        <begin position="9"/>
        <end position="77"/>
    </location>
</feature>
<dbReference type="AlphaFoldDB" id="A0A1I0R8L0"/>
<proteinExistence type="predicted"/>
<evidence type="ECO:0000313" key="5">
    <source>
        <dbReference type="EMBL" id="SEW36484.1"/>
    </source>
</evidence>
<dbReference type="Gene3D" id="1.10.10.10">
    <property type="entry name" value="Winged helix-like DNA-binding domain superfamily/Winged helix DNA-binding domain"/>
    <property type="match status" value="1"/>
</dbReference>
<keyword evidence="6" id="KW-1185">Reference proteome</keyword>
<evidence type="ECO:0000256" key="2">
    <source>
        <dbReference type="ARBA" id="ARBA00023125"/>
    </source>
</evidence>
<evidence type="ECO:0000256" key="1">
    <source>
        <dbReference type="ARBA" id="ARBA00023015"/>
    </source>
</evidence>
<sequence length="120" mass="13376">MNIDFNNVVPIYIQIANAIEDDILSGKLKEGDNCYSQIILAKELNINPATAAKGIRLLVERGILNKNRGQSMIVCNDANVLIKARKKEEILNTIVENLVSESKKLDISENELISIIKAHF</sequence>
<keyword evidence="2 5" id="KW-0238">DNA-binding</keyword>
<dbReference type="Proteomes" id="UP000199701">
    <property type="component" value="Unassembled WGS sequence"/>
</dbReference>
<dbReference type="SUPFAM" id="SSF46785">
    <property type="entry name" value="Winged helix' DNA-binding domain"/>
    <property type="match status" value="1"/>
</dbReference>
<dbReference type="GO" id="GO:0003677">
    <property type="term" value="F:DNA binding"/>
    <property type="evidence" value="ECO:0007669"/>
    <property type="project" value="UniProtKB-KW"/>
</dbReference>
<gene>
    <name evidence="5" type="ORF">SAMN05421659_11298</name>
</gene>
<organism evidence="5 6">
    <name type="scientific">[Clostridium] fimetarium</name>
    <dbReference type="NCBI Taxonomy" id="99656"/>
    <lineage>
        <taxon>Bacteria</taxon>
        <taxon>Bacillati</taxon>
        <taxon>Bacillota</taxon>
        <taxon>Clostridia</taxon>
        <taxon>Lachnospirales</taxon>
        <taxon>Lachnospiraceae</taxon>
    </lineage>
</organism>
<evidence type="ECO:0000313" key="6">
    <source>
        <dbReference type="Proteomes" id="UP000199701"/>
    </source>
</evidence>
<accession>A0A1I0R8L0</accession>
<dbReference type="CDD" id="cd07377">
    <property type="entry name" value="WHTH_GntR"/>
    <property type="match status" value="1"/>
</dbReference>
<keyword evidence="3" id="KW-0804">Transcription</keyword>
<evidence type="ECO:0000256" key="3">
    <source>
        <dbReference type="ARBA" id="ARBA00023163"/>
    </source>
</evidence>
<dbReference type="GO" id="GO:0003700">
    <property type="term" value="F:DNA-binding transcription factor activity"/>
    <property type="evidence" value="ECO:0007669"/>
    <property type="project" value="InterPro"/>
</dbReference>
<protein>
    <submittedName>
        <fullName evidence="5">DNA-binding transcriptional regulator YhcF, GntR family</fullName>
    </submittedName>
</protein>
<dbReference type="InterPro" id="IPR000524">
    <property type="entry name" value="Tscrpt_reg_HTH_GntR"/>
</dbReference>
<keyword evidence="1" id="KW-0805">Transcription regulation</keyword>
<dbReference type="SMART" id="SM00345">
    <property type="entry name" value="HTH_GNTR"/>
    <property type="match status" value="1"/>
</dbReference>
<dbReference type="EMBL" id="FOJI01000012">
    <property type="protein sequence ID" value="SEW36484.1"/>
    <property type="molecule type" value="Genomic_DNA"/>
</dbReference>
<dbReference type="InterPro" id="IPR036388">
    <property type="entry name" value="WH-like_DNA-bd_sf"/>
</dbReference>
<dbReference type="OrthoDB" id="162505at2"/>
<dbReference type="STRING" id="99656.SAMN05421659_11298"/>
<name>A0A1I0R8L0_9FIRM</name>
<dbReference type="RefSeq" id="WP_092455465.1">
    <property type="nucleotide sequence ID" value="NZ_FOJI01000012.1"/>
</dbReference>
<evidence type="ECO:0000259" key="4">
    <source>
        <dbReference type="PROSITE" id="PS50949"/>
    </source>
</evidence>
<reference evidence="5 6" key="1">
    <citation type="submission" date="2016-10" db="EMBL/GenBank/DDBJ databases">
        <authorList>
            <person name="de Groot N.N."/>
        </authorList>
    </citation>
    <scope>NUCLEOTIDE SEQUENCE [LARGE SCALE GENOMIC DNA]</scope>
    <source>
        <strain evidence="5 6">DSM 9179</strain>
    </source>
</reference>
<dbReference type="PANTHER" id="PTHR38445:SF9">
    <property type="entry name" value="HTH-TYPE TRANSCRIPTIONAL REPRESSOR YTRA"/>
    <property type="match status" value="1"/>
</dbReference>